<dbReference type="PIRSF" id="PIRSF011844">
    <property type="entry name" value="Suppressor_of_fused_protein"/>
    <property type="match status" value="1"/>
</dbReference>
<dbReference type="SUPFAM" id="SSF103359">
    <property type="entry name" value="Suppressor of Fused, N-terminal domain"/>
    <property type="match status" value="1"/>
</dbReference>
<dbReference type="EnsemblMetazoa" id="XM_021046465.2">
    <property type="protein sequence ID" value="XP_020902124.1"/>
    <property type="gene ID" value="LOC110240658"/>
</dbReference>
<evidence type="ECO:0000313" key="5">
    <source>
        <dbReference type="Proteomes" id="UP000887567"/>
    </source>
</evidence>
<organism evidence="4 5">
    <name type="scientific">Exaiptasia diaphana</name>
    <name type="common">Tropical sea anemone</name>
    <name type="synonym">Aiptasia pulchella</name>
    <dbReference type="NCBI Taxonomy" id="2652724"/>
    <lineage>
        <taxon>Eukaryota</taxon>
        <taxon>Metazoa</taxon>
        <taxon>Cnidaria</taxon>
        <taxon>Anthozoa</taxon>
        <taxon>Hexacorallia</taxon>
        <taxon>Actiniaria</taxon>
        <taxon>Aiptasiidae</taxon>
        <taxon>Exaiptasia</taxon>
    </lineage>
</organism>
<keyword evidence="1" id="KW-0963">Cytoplasm</keyword>
<dbReference type="GO" id="GO:0005737">
    <property type="term" value="C:cytoplasm"/>
    <property type="evidence" value="ECO:0007669"/>
    <property type="project" value="UniProtKB-SubCell"/>
</dbReference>
<evidence type="ECO:0000313" key="4">
    <source>
        <dbReference type="EnsemblMetazoa" id="XP_020902124.1"/>
    </source>
</evidence>
<dbReference type="Proteomes" id="UP000887567">
    <property type="component" value="Unplaced"/>
</dbReference>
<name>A0A913XBU4_EXADI</name>
<dbReference type="InterPro" id="IPR024314">
    <property type="entry name" value="SUFU_C"/>
</dbReference>
<dbReference type="Pfam" id="PF12470">
    <property type="entry name" value="SUFU_C"/>
    <property type="match status" value="1"/>
</dbReference>
<feature type="domain" description="Suppressor of fused-like" evidence="2">
    <location>
        <begin position="54"/>
        <end position="242"/>
    </location>
</feature>
<dbReference type="OMA" id="CQIVGVT"/>
<dbReference type="PANTHER" id="PTHR10928">
    <property type="entry name" value="SUPPRESSOR OF FUSED"/>
    <property type="match status" value="1"/>
</dbReference>
<evidence type="ECO:0000256" key="1">
    <source>
        <dbReference type="PIRNR" id="PIRNR011844"/>
    </source>
</evidence>
<dbReference type="Gene3D" id="3.30.1360.230">
    <property type="entry name" value="Sufu, C-terminal domain"/>
    <property type="match status" value="1"/>
</dbReference>
<dbReference type="PANTHER" id="PTHR10928:SF2">
    <property type="entry name" value="SUPPRESSOR OF FUSED HOMOLOG"/>
    <property type="match status" value="1"/>
</dbReference>
<keyword evidence="1" id="KW-0539">Nucleus</keyword>
<protein>
    <recommendedName>
        <fullName evidence="1">Suppressor of fused homolog</fullName>
    </recommendedName>
</protein>
<dbReference type="OrthoDB" id="10038834at2759"/>
<feature type="domain" description="Suppressor of fused C-terminal" evidence="3">
    <location>
        <begin position="256"/>
        <end position="455"/>
    </location>
</feature>
<comment type="subcellular location">
    <subcellularLocation>
        <location evidence="1">Cytoplasm</location>
    </subcellularLocation>
    <subcellularLocation>
        <location evidence="1">Nucleus</location>
    </subcellularLocation>
</comment>
<accession>A0A913XBU4</accession>
<proteinExistence type="inferred from homology"/>
<dbReference type="InterPro" id="IPR037181">
    <property type="entry name" value="SUFU_N"/>
</dbReference>
<evidence type="ECO:0000259" key="2">
    <source>
        <dbReference type="Pfam" id="PF05076"/>
    </source>
</evidence>
<dbReference type="InterPro" id="IPR007768">
    <property type="entry name" value="Suppressor_of_fused"/>
</dbReference>
<dbReference type="InterPro" id="IPR016591">
    <property type="entry name" value="Suppressor_of_fused_euk"/>
</dbReference>
<dbReference type="RefSeq" id="XP_020902124.1">
    <property type="nucleotide sequence ID" value="XM_021046465.2"/>
</dbReference>
<dbReference type="GeneID" id="110240658"/>
<dbReference type="GO" id="GO:0005634">
    <property type="term" value="C:nucleus"/>
    <property type="evidence" value="ECO:0007669"/>
    <property type="project" value="UniProtKB-SubCell"/>
</dbReference>
<evidence type="ECO:0000259" key="3">
    <source>
        <dbReference type="Pfam" id="PF12470"/>
    </source>
</evidence>
<reference evidence="4" key="1">
    <citation type="submission" date="2022-11" db="UniProtKB">
        <authorList>
            <consortium name="EnsemblMetazoa"/>
        </authorList>
    </citation>
    <scope>IDENTIFICATION</scope>
</reference>
<keyword evidence="5" id="KW-1185">Reference proteome</keyword>
<dbReference type="AlphaFoldDB" id="A0A913XBU4"/>
<dbReference type="InterPro" id="IPR020941">
    <property type="entry name" value="SUFU-like_domain"/>
</dbReference>
<dbReference type="Pfam" id="PF05076">
    <property type="entry name" value="SUFU"/>
    <property type="match status" value="1"/>
</dbReference>
<dbReference type="InterPro" id="IPR038489">
    <property type="entry name" value="SUFU_C_sf"/>
</dbReference>
<comment type="similarity">
    <text evidence="1">Belongs to the SUFU family.</text>
</comment>
<dbReference type="KEGG" id="epa:110240658"/>
<sequence length="460" mass="51164">MEAPYVGTGCYGMPPPTIPTPPGLEAIYSTLRRLYPDQPNPLQVTALVKYWIGGPDPLDFISMFGNPGNPMEGIPPHWHYVSSGLSDLHGDGRVHKYTGMDGPSGYGFELTFRLKKQAGQTVPPAWPAELLQQLARYVFQTDSILCPIDHISWHAPLDYTPSNITRQQQGLDSSPIHHMLLCEDPQIHPINTQLGRVEFIQVVGVMAEELQAAQHWHCKALLDLLRKVPPAGGPWLVTDMDRAESVFEIQPQLQETVSLGIEKEGSSLSGVAGKCWWEAYSPNGSFPRPASEDPNLARFSIPQRNKDLATRYQVLPSISKSKTVRGDGYDRESTCASAVSEIVRTRTLNAVHLRFGYEAALMLPLAIRGRLRHGRHFTFTSSATNAAITLVTGNVTGSIADSEHQYAAYGTWLQILITDEFLQRLDKDLDELTRPHDLELPKEYRWPSDGLVITVLPNDK</sequence>